<accession>A0A4R6C0S7</accession>
<dbReference type="OrthoDB" id="2413293at2"/>
<name>A0A4R6C0S7_9STAP</name>
<comment type="caution">
    <text evidence="2">The sequence shown here is derived from an EMBL/GenBank/DDBJ whole genome shotgun (WGS) entry which is preliminary data.</text>
</comment>
<dbReference type="NCBIfam" id="NF033835">
    <property type="entry name" value="VraH_fam"/>
    <property type="match status" value="1"/>
</dbReference>
<dbReference type="RefSeq" id="WP_133451607.1">
    <property type="nucleotide sequence ID" value="NZ_SCWF01000004.1"/>
</dbReference>
<dbReference type="AlphaFoldDB" id="A0A4R6C0S7"/>
<dbReference type="InterPro" id="IPR049869">
    <property type="entry name" value="VraH"/>
</dbReference>
<evidence type="ECO:0008006" key="4">
    <source>
        <dbReference type="Google" id="ProtNLM"/>
    </source>
</evidence>
<dbReference type="EMBL" id="SCWF01000004">
    <property type="protein sequence ID" value="TDM14420.1"/>
    <property type="molecule type" value="Genomic_DNA"/>
</dbReference>
<sequence>MSLNLIIDYLKDKQWSSTDLTYVIIYMVIASLLTTPIFGIPIGLAAFLYFNDKENLQAYQHNYKNRK</sequence>
<reference evidence="2 3" key="1">
    <citation type="submission" date="2019-01" db="EMBL/GenBank/DDBJ databases">
        <title>Draft genome sequences of the type strains of six Macrococcus species.</title>
        <authorList>
            <person name="Mazhar S."/>
            <person name="Altermann E."/>
            <person name="Hill C."/>
            <person name="Mcauliffe O."/>
        </authorList>
    </citation>
    <scope>NUCLEOTIDE SEQUENCE [LARGE SCALE GENOMIC DNA]</scope>
    <source>
        <strain evidence="2 3">ATCC 51825</strain>
    </source>
</reference>
<evidence type="ECO:0000313" key="2">
    <source>
        <dbReference type="EMBL" id="TDM14420.1"/>
    </source>
</evidence>
<protein>
    <recommendedName>
        <fullName evidence="4">VraH family protein</fullName>
    </recommendedName>
</protein>
<keyword evidence="1" id="KW-0812">Transmembrane</keyword>
<evidence type="ECO:0000256" key="1">
    <source>
        <dbReference type="SAM" id="Phobius"/>
    </source>
</evidence>
<organism evidence="2 3">
    <name type="scientific">Macrococcus bovicus</name>
    <dbReference type="NCBI Taxonomy" id="69968"/>
    <lineage>
        <taxon>Bacteria</taxon>
        <taxon>Bacillati</taxon>
        <taxon>Bacillota</taxon>
        <taxon>Bacilli</taxon>
        <taxon>Bacillales</taxon>
        <taxon>Staphylococcaceae</taxon>
        <taxon>Macrococcus</taxon>
    </lineage>
</organism>
<keyword evidence="1" id="KW-1133">Transmembrane helix</keyword>
<evidence type="ECO:0000313" key="3">
    <source>
        <dbReference type="Proteomes" id="UP000294843"/>
    </source>
</evidence>
<gene>
    <name evidence="2" type="ORF">ERX55_05675</name>
</gene>
<keyword evidence="1" id="KW-0472">Membrane</keyword>
<feature type="transmembrane region" description="Helical" evidence="1">
    <location>
        <begin position="20"/>
        <end position="50"/>
    </location>
</feature>
<dbReference type="Proteomes" id="UP000294843">
    <property type="component" value="Unassembled WGS sequence"/>
</dbReference>
<keyword evidence="3" id="KW-1185">Reference proteome</keyword>
<proteinExistence type="predicted"/>